<name>A0A4Z0L2V9_9FLAO</name>
<keyword evidence="1" id="KW-0812">Transmembrane</keyword>
<accession>A0A4Z0L2V9</accession>
<proteinExistence type="predicted"/>
<keyword evidence="1" id="KW-1133">Transmembrane helix</keyword>
<feature type="transmembrane region" description="Helical" evidence="1">
    <location>
        <begin position="56"/>
        <end position="73"/>
    </location>
</feature>
<feature type="transmembrane region" description="Helical" evidence="1">
    <location>
        <begin position="35"/>
        <end position="50"/>
    </location>
</feature>
<protein>
    <recommendedName>
        <fullName evidence="4">YcxB family protein</fullName>
    </recommendedName>
</protein>
<evidence type="ECO:0000256" key="1">
    <source>
        <dbReference type="SAM" id="Phobius"/>
    </source>
</evidence>
<gene>
    <name evidence="2" type="ORF">E4635_15350</name>
</gene>
<dbReference type="RefSeq" id="WP_135527590.1">
    <property type="nucleotide sequence ID" value="NZ_SRLH01000010.1"/>
</dbReference>
<keyword evidence="3" id="KW-1185">Reference proteome</keyword>
<sequence length="181" mass="21517">MILHFSNDEKDYLTYQLYISSKSPQIKKRRWKNRNLIPIFYLAMAVYFLLTEHYVAAGFFIFFAVIWYFIYPIREKKRYIKYYEAFNKEYFSERFGRPISLEITDDTLITADGSSETKVATTEIEAINEISPLMFIKLKTGSSYIVPKAKIENVDAARTRLMVLASHLGIPYNREEDWQWK</sequence>
<dbReference type="Proteomes" id="UP000297407">
    <property type="component" value="Unassembled WGS sequence"/>
</dbReference>
<organism evidence="2 3">
    <name type="scientific">Flavobacterium humi</name>
    <dbReference type="NCBI Taxonomy" id="2562683"/>
    <lineage>
        <taxon>Bacteria</taxon>
        <taxon>Pseudomonadati</taxon>
        <taxon>Bacteroidota</taxon>
        <taxon>Flavobacteriia</taxon>
        <taxon>Flavobacteriales</taxon>
        <taxon>Flavobacteriaceae</taxon>
        <taxon>Flavobacterium</taxon>
    </lineage>
</organism>
<evidence type="ECO:0008006" key="4">
    <source>
        <dbReference type="Google" id="ProtNLM"/>
    </source>
</evidence>
<evidence type="ECO:0000313" key="2">
    <source>
        <dbReference type="EMBL" id="TGD56557.1"/>
    </source>
</evidence>
<comment type="caution">
    <text evidence="2">The sequence shown here is derived from an EMBL/GenBank/DDBJ whole genome shotgun (WGS) entry which is preliminary data.</text>
</comment>
<evidence type="ECO:0000313" key="3">
    <source>
        <dbReference type="Proteomes" id="UP000297407"/>
    </source>
</evidence>
<dbReference type="AlphaFoldDB" id="A0A4Z0L2V9"/>
<reference evidence="2 3" key="1">
    <citation type="submission" date="2019-04" db="EMBL/GenBank/DDBJ databases">
        <title>Flavobacterium sp. strain DS2-A Genome sequencing and assembly.</title>
        <authorList>
            <person name="Kim I."/>
        </authorList>
    </citation>
    <scope>NUCLEOTIDE SEQUENCE [LARGE SCALE GENOMIC DNA]</scope>
    <source>
        <strain evidence="2 3">DS2-A</strain>
    </source>
</reference>
<dbReference type="EMBL" id="SRLH01000010">
    <property type="protein sequence ID" value="TGD56557.1"/>
    <property type="molecule type" value="Genomic_DNA"/>
</dbReference>
<dbReference type="OrthoDB" id="1121049at2"/>
<keyword evidence="1" id="KW-0472">Membrane</keyword>